<keyword evidence="7" id="KW-0413">Isomerase</keyword>
<accession>A0A642UE92</accession>
<comment type="caution">
    <text evidence="11">The sequence shown here is derived from an EMBL/GenBank/DDBJ whole genome shotgun (WGS) entry which is preliminary data.</text>
</comment>
<comment type="function">
    <text evidence="2">PPIases accelerate the folding of proteins. It catalyzes the cis-trans isomerization of proline imidic peptide bonds in oligopeptides.</text>
</comment>
<dbReference type="PROSITE" id="PS50102">
    <property type="entry name" value="RRM"/>
    <property type="match status" value="1"/>
</dbReference>
<dbReference type="EC" id="5.2.1.8" evidence="5"/>
<dbReference type="InterPro" id="IPR012677">
    <property type="entry name" value="Nucleotide-bd_a/b_plait_sf"/>
</dbReference>
<proteinExistence type="inferred from homology"/>
<evidence type="ECO:0000256" key="9">
    <source>
        <dbReference type="PROSITE-ProRule" id="PRU00176"/>
    </source>
</evidence>
<dbReference type="PANTHER" id="PTHR45843:SF1">
    <property type="entry name" value="PEPTIDYL-PROLYL CIS-TRANS ISOMERASE-LIKE 4"/>
    <property type="match status" value="1"/>
</dbReference>
<dbReference type="RefSeq" id="XP_034009999.1">
    <property type="nucleotide sequence ID" value="XM_034158161.1"/>
</dbReference>
<dbReference type="InterPro" id="IPR035979">
    <property type="entry name" value="RBD_domain_sf"/>
</dbReference>
<comment type="catalytic activity">
    <reaction evidence="1">
        <text>[protein]-peptidylproline (omega=180) = [protein]-peptidylproline (omega=0)</text>
        <dbReference type="Rhea" id="RHEA:16237"/>
        <dbReference type="Rhea" id="RHEA-COMP:10747"/>
        <dbReference type="Rhea" id="RHEA-COMP:10748"/>
        <dbReference type="ChEBI" id="CHEBI:83833"/>
        <dbReference type="ChEBI" id="CHEBI:83834"/>
        <dbReference type="EC" id="5.2.1.8"/>
    </reaction>
</comment>
<gene>
    <name evidence="11" type="ORF">DIURU_005204</name>
</gene>
<dbReference type="OrthoDB" id="10044938at2759"/>
<keyword evidence="8" id="KW-0539">Nucleus</keyword>
<dbReference type="Gene3D" id="3.30.70.330">
    <property type="match status" value="1"/>
</dbReference>
<dbReference type="GeneID" id="54783855"/>
<comment type="subcellular location">
    <subcellularLocation>
        <location evidence="3">Nucleus</location>
    </subcellularLocation>
</comment>
<comment type="similarity">
    <text evidence="4">Belongs to the cyclophilin-type PPIase family. PPIL4 subfamily.</text>
</comment>
<keyword evidence="9" id="KW-0694">RNA-binding</keyword>
<dbReference type="SUPFAM" id="SSF54928">
    <property type="entry name" value="RNA-binding domain, RBD"/>
    <property type="match status" value="1"/>
</dbReference>
<dbReference type="SMART" id="SM00360">
    <property type="entry name" value="RRM"/>
    <property type="match status" value="1"/>
</dbReference>
<evidence type="ECO:0000256" key="2">
    <source>
        <dbReference type="ARBA" id="ARBA00002388"/>
    </source>
</evidence>
<dbReference type="InterPro" id="IPR035542">
    <property type="entry name" value="CRIP"/>
</dbReference>
<evidence type="ECO:0000259" key="10">
    <source>
        <dbReference type="PROSITE" id="PS50102"/>
    </source>
</evidence>
<dbReference type="EMBL" id="SWFT01000156">
    <property type="protein sequence ID" value="KAA8897488.1"/>
    <property type="molecule type" value="Genomic_DNA"/>
</dbReference>
<dbReference type="GO" id="GO:0003755">
    <property type="term" value="F:peptidyl-prolyl cis-trans isomerase activity"/>
    <property type="evidence" value="ECO:0007669"/>
    <property type="project" value="UniProtKB-KW"/>
</dbReference>
<protein>
    <recommendedName>
        <fullName evidence="5">peptidylprolyl isomerase</fullName>
        <ecNumber evidence="5">5.2.1.8</ecNumber>
    </recommendedName>
</protein>
<dbReference type="InterPro" id="IPR000504">
    <property type="entry name" value="RRM_dom"/>
</dbReference>
<feature type="domain" description="RRM" evidence="10">
    <location>
        <begin position="146"/>
        <end position="218"/>
    </location>
</feature>
<evidence type="ECO:0000313" key="12">
    <source>
        <dbReference type="Proteomes" id="UP000449547"/>
    </source>
</evidence>
<dbReference type="Proteomes" id="UP000449547">
    <property type="component" value="Unassembled WGS sequence"/>
</dbReference>
<dbReference type="GO" id="GO:0005634">
    <property type="term" value="C:nucleus"/>
    <property type="evidence" value="ECO:0007669"/>
    <property type="project" value="UniProtKB-SubCell"/>
</dbReference>
<evidence type="ECO:0000256" key="7">
    <source>
        <dbReference type="ARBA" id="ARBA00023235"/>
    </source>
</evidence>
<dbReference type="PANTHER" id="PTHR45843">
    <property type="entry name" value="PEPTIDYL-PROLYL CIS-TRANS ISOMERASE-LIKE 4"/>
    <property type="match status" value="1"/>
</dbReference>
<dbReference type="AlphaFoldDB" id="A0A642UE92"/>
<evidence type="ECO:0000256" key="8">
    <source>
        <dbReference type="ARBA" id="ARBA00023242"/>
    </source>
</evidence>
<evidence type="ECO:0000256" key="4">
    <source>
        <dbReference type="ARBA" id="ARBA00010739"/>
    </source>
</evidence>
<evidence type="ECO:0000256" key="3">
    <source>
        <dbReference type="ARBA" id="ARBA00004123"/>
    </source>
</evidence>
<name>A0A642UE92_DIURU</name>
<organism evidence="11 12">
    <name type="scientific">Diutina rugosa</name>
    <name type="common">Yeast</name>
    <name type="synonym">Candida rugosa</name>
    <dbReference type="NCBI Taxonomy" id="5481"/>
    <lineage>
        <taxon>Eukaryota</taxon>
        <taxon>Fungi</taxon>
        <taxon>Dikarya</taxon>
        <taxon>Ascomycota</taxon>
        <taxon>Saccharomycotina</taxon>
        <taxon>Pichiomycetes</taxon>
        <taxon>Debaryomycetaceae</taxon>
        <taxon>Diutina</taxon>
    </lineage>
</organism>
<evidence type="ECO:0000256" key="1">
    <source>
        <dbReference type="ARBA" id="ARBA00000971"/>
    </source>
</evidence>
<dbReference type="GO" id="GO:0003723">
    <property type="term" value="F:RNA binding"/>
    <property type="evidence" value="ECO:0007669"/>
    <property type="project" value="UniProtKB-UniRule"/>
</dbReference>
<evidence type="ECO:0000313" key="11">
    <source>
        <dbReference type="EMBL" id="KAA8897488.1"/>
    </source>
</evidence>
<dbReference type="VEuPathDB" id="FungiDB:DIURU_005204"/>
<keyword evidence="12" id="KW-1185">Reference proteome</keyword>
<reference evidence="11 12" key="1">
    <citation type="submission" date="2019-07" db="EMBL/GenBank/DDBJ databases">
        <title>Genome assembly of two rare yeast pathogens: Diutina rugosa and Trichomonascus ciferrii.</title>
        <authorList>
            <person name="Mixao V."/>
            <person name="Saus E."/>
            <person name="Hansen A."/>
            <person name="Lass-Flor C."/>
            <person name="Gabaldon T."/>
        </authorList>
    </citation>
    <scope>NUCLEOTIDE SEQUENCE [LARGE SCALE GENOMIC DNA]</scope>
    <source>
        <strain evidence="11 12">CBS 613</strain>
    </source>
</reference>
<dbReference type="Pfam" id="PF00076">
    <property type="entry name" value="RRM_1"/>
    <property type="match status" value="1"/>
</dbReference>
<sequence>MSLLLESSHGVAVLDFDIETYPTLCRQVFNVARKPKLIPGSEGVTFEGVSVKGDIATVAIEPGAIIVDSDNHVIIRLKSGHGRCIGTVGEGFDVIQSIKTDELITVVELHNPYIGATKLDDISRQRAKALEIIGDVDDHTVEPSPQTIFVARLAPQTSANALEVVFGRFGSVRQVTLKTGYAFVEFDQAASADAAVTHFKDKGGVVDGRDLKVDYSQSTTK</sequence>
<keyword evidence="6" id="KW-0697">Rotamase</keyword>
<evidence type="ECO:0000256" key="6">
    <source>
        <dbReference type="ARBA" id="ARBA00023110"/>
    </source>
</evidence>
<evidence type="ECO:0000256" key="5">
    <source>
        <dbReference type="ARBA" id="ARBA00013194"/>
    </source>
</evidence>